<dbReference type="OrthoDB" id="53248at2157"/>
<dbReference type="InterPro" id="IPR003746">
    <property type="entry name" value="DUF167"/>
</dbReference>
<sequence>MQAVQTTPQGITVMIEVSPKSDKFQIAGYNEWRKTLEVKLKSPPTKGKANKELMKEFSSLTGHETDIVAGHKSRQKTILIYDMDEEDFHKLLENFIKF</sequence>
<dbReference type="SMART" id="SM01152">
    <property type="entry name" value="DUF167"/>
    <property type="match status" value="1"/>
</dbReference>
<keyword evidence="6" id="KW-1185">Reference proteome</keyword>
<dbReference type="Proteomes" id="UP000591058">
    <property type="component" value="Unassembled WGS sequence"/>
</dbReference>
<dbReference type="AlphaFoldDB" id="A0A2H4VT40"/>
<dbReference type="KEGG" id="msub:BK009_11700"/>
<dbReference type="EMBL" id="CP017768">
    <property type="protein sequence ID" value="AUB61275.1"/>
    <property type="molecule type" value="Genomic_DNA"/>
</dbReference>
<gene>
    <name evidence="3" type="ORF">BK007_01785</name>
    <name evidence="4" type="ORF">BK009_11700</name>
    <name evidence="5" type="ORF">HG719_07815</name>
</gene>
<comment type="similarity">
    <text evidence="1 2">Belongs to the UPF0235 family.</text>
</comment>
<evidence type="ECO:0000256" key="2">
    <source>
        <dbReference type="HAMAP-Rule" id="MF_00634"/>
    </source>
</evidence>
<dbReference type="SUPFAM" id="SSF69786">
    <property type="entry name" value="YggU-like"/>
    <property type="match status" value="1"/>
</dbReference>
<evidence type="ECO:0000313" key="7">
    <source>
        <dbReference type="Proteomes" id="UP000232806"/>
    </source>
</evidence>
<name>A0A2H4VT40_9EURY</name>
<evidence type="ECO:0000313" key="6">
    <source>
        <dbReference type="Proteomes" id="UP000232631"/>
    </source>
</evidence>
<organism evidence="4 6">
    <name type="scientific">Methanobacterium subterraneum</name>
    <dbReference type="NCBI Taxonomy" id="59277"/>
    <lineage>
        <taxon>Archaea</taxon>
        <taxon>Methanobacteriati</taxon>
        <taxon>Methanobacteriota</taxon>
        <taxon>Methanomada group</taxon>
        <taxon>Methanobacteria</taxon>
        <taxon>Methanobacteriales</taxon>
        <taxon>Methanobacteriaceae</taxon>
        <taxon>Methanobacterium</taxon>
    </lineage>
</organism>
<dbReference type="HAMAP" id="MF_00634">
    <property type="entry name" value="UPF0235"/>
    <property type="match status" value="1"/>
</dbReference>
<dbReference type="Proteomes" id="UP000232631">
    <property type="component" value="Chromosome"/>
</dbReference>
<evidence type="ECO:0000256" key="1">
    <source>
        <dbReference type="ARBA" id="ARBA00010364"/>
    </source>
</evidence>
<accession>A0A2H4VT40</accession>
<evidence type="ECO:0000313" key="8">
    <source>
        <dbReference type="Proteomes" id="UP000591058"/>
    </source>
</evidence>
<dbReference type="Proteomes" id="UP000232806">
    <property type="component" value="Chromosome"/>
</dbReference>
<proteinExistence type="inferred from homology"/>
<evidence type="ECO:0000313" key="3">
    <source>
        <dbReference type="EMBL" id="AUB54871.1"/>
    </source>
</evidence>
<evidence type="ECO:0000313" key="5">
    <source>
        <dbReference type="EMBL" id="NMO09736.1"/>
    </source>
</evidence>
<reference evidence="6 7" key="1">
    <citation type="submission" date="2016-10" db="EMBL/GenBank/DDBJ databases">
        <title>Comparative genomics between deep and shallow subseafloor isolates.</title>
        <authorList>
            <person name="Ishii S."/>
            <person name="Miller J.R."/>
            <person name="Sutton G."/>
            <person name="Suzuki S."/>
            <person name="Methe B."/>
            <person name="Inagaki F."/>
            <person name="Imachi H."/>
        </authorList>
    </citation>
    <scope>NUCLEOTIDE SEQUENCE [LARGE SCALE GENOMIC DNA]</scope>
    <source>
        <strain evidence="4 6">A8p</strain>
        <strain evidence="3 7">MO-MB1</strain>
    </source>
</reference>
<evidence type="ECO:0000313" key="4">
    <source>
        <dbReference type="EMBL" id="AUB61275.1"/>
    </source>
</evidence>
<protein>
    <recommendedName>
        <fullName evidence="2">UPF0235 protein BK007_01785</fullName>
    </recommendedName>
</protein>
<reference evidence="5 8" key="2">
    <citation type="submission" date="2020-04" db="EMBL/GenBank/DDBJ databases">
        <title>Draft genome of Methanobacterium subterraneum isolated from animal feces.</title>
        <authorList>
            <person name="Ouboter H.T."/>
            <person name="Berger S."/>
            <person name="Gungor E."/>
            <person name="Jetten M.S.M."/>
            <person name="Welte C.U."/>
        </authorList>
    </citation>
    <scope>NUCLEOTIDE SEQUENCE [LARGE SCALE GENOMIC DNA]</scope>
    <source>
        <strain evidence="5">HO_2020</strain>
    </source>
</reference>
<accession>A0A2H4V9V1</accession>
<dbReference type="EMBL" id="CP017766">
    <property type="protein sequence ID" value="AUB54871.1"/>
    <property type="molecule type" value="Genomic_DNA"/>
</dbReference>
<dbReference type="EMBL" id="JABBYL010000027">
    <property type="protein sequence ID" value="NMO09736.1"/>
    <property type="molecule type" value="Genomic_DNA"/>
</dbReference>
<dbReference type="Gene3D" id="3.30.1200.10">
    <property type="entry name" value="YggU-like"/>
    <property type="match status" value="1"/>
</dbReference>
<dbReference type="GeneID" id="35123831"/>
<dbReference type="NCBIfam" id="TIGR00251">
    <property type="entry name" value="DUF167 family protein"/>
    <property type="match status" value="1"/>
</dbReference>
<dbReference type="InterPro" id="IPR036591">
    <property type="entry name" value="YggU-like_sf"/>
</dbReference>
<dbReference type="RefSeq" id="WP_100904847.1">
    <property type="nucleotide sequence ID" value="NZ_CP017766.1"/>
</dbReference>
<dbReference type="Pfam" id="PF02594">
    <property type="entry name" value="DUF167"/>
    <property type="match status" value="1"/>
</dbReference>